<evidence type="ECO:0000259" key="1">
    <source>
        <dbReference type="PROSITE" id="PS50280"/>
    </source>
</evidence>
<dbReference type="InterPro" id="IPR001214">
    <property type="entry name" value="SET_dom"/>
</dbReference>
<dbReference type="PROSITE" id="PS50280">
    <property type="entry name" value="SET"/>
    <property type="match status" value="1"/>
</dbReference>
<dbReference type="SMART" id="SM00317">
    <property type="entry name" value="SET"/>
    <property type="match status" value="1"/>
</dbReference>
<feature type="domain" description="SET" evidence="1">
    <location>
        <begin position="8"/>
        <end position="140"/>
    </location>
</feature>
<dbReference type="Proteomes" id="UP000241137">
    <property type="component" value="Segment"/>
</dbReference>
<protein>
    <recommendedName>
        <fullName evidence="1">SET domain-containing protein</fullName>
    </recommendedName>
</protein>
<dbReference type="InterPro" id="IPR046341">
    <property type="entry name" value="SET_dom_sf"/>
</dbReference>
<organism evidence="2 3">
    <name type="scientific">Megavirus courdo11</name>
    <dbReference type="NCBI Taxonomy" id="1128140"/>
    <lineage>
        <taxon>Viruses</taxon>
        <taxon>Varidnaviria</taxon>
        <taxon>Bamfordvirae</taxon>
        <taxon>Nucleocytoviricota</taxon>
        <taxon>Megaviricetes</taxon>
        <taxon>Imitervirales</taxon>
        <taxon>Mimiviridae</taxon>
        <taxon>Megamimivirinae</taxon>
        <taxon>Megavirus</taxon>
        <taxon>Megavirus chilense</taxon>
    </lineage>
</organism>
<dbReference type="EMBL" id="JX975216">
    <property type="protein sequence ID" value="AFX93004.1"/>
    <property type="molecule type" value="Genomic_DNA"/>
</dbReference>
<sequence>MSRNKKNEKVCIKDSTITRTGKGLFTKVAIKQGSIIAEYRGKLRDNNQKIQNLRSVIYFNDNTFLECPSDDLASYANDAINFTGKQRKIMETLKADKPFYTKHKGAVINSTIKINTKLHRAFLIATRDIPINQEIFCHYGFSYWFGTEMTKIGFLQEVEIEENGFPDKIFEYPAFARYIEEFYPDCTDITVKPFGPDYDVVLDFGPDNHIVMVMKNYSNVVQKIDNFEKQVVQMGQKN</sequence>
<dbReference type="SUPFAM" id="SSF82199">
    <property type="entry name" value="SET domain"/>
    <property type="match status" value="1"/>
</dbReference>
<reference evidence="2 3" key="1">
    <citation type="journal article" date="2014" name="Virus Genes">
        <title>Complete genome sequence of Courdo11 virus, a member of the family Mimiviridae.</title>
        <authorList>
            <person name="Yoosuf N."/>
            <person name="Pagnier I."/>
            <person name="Fournous G."/>
            <person name="Robert C."/>
            <person name="La Scola B."/>
            <person name="Raoult D."/>
            <person name="Colson P."/>
        </authorList>
    </citation>
    <scope>NUCLEOTIDE SEQUENCE [LARGE SCALE GENOMIC DNA]</scope>
</reference>
<dbReference type="Pfam" id="PF00856">
    <property type="entry name" value="SET"/>
    <property type="match status" value="1"/>
</dbReference>
<proteinExistence type="predicted"/>
<dbReference type="Gene3D" id="2.170.270.10">
    <property type="entry name" value="SET domain"/>
    <property type="match status" value="1"/>
</dbReference>
<evidence type="ECO:0000313" key="3">
    <source>
        <dbReference type="Proteomes" id="UP000241137"/>
    </source>
</evidence>
<gene>
    <name evidence="2" type="ORF">CE11_00978</name>
</gene>
<accession>K7YI27</accession>
<evidence type="ECO:0000313" key="2">
    <source>
        <dbReference type="EMBL" id="AFX93004.1"/>
    </source>
</evidence>
<name>K7YI27_9VIRU</name>